<evidence type="ECO:0000256" key="4">
    <source>
        <dbReference type="ARBA" id="ARBA00022989"/>
    </source>
</evidence>
<feature type="domain" description="Integral membrane protein YccS N-terminal" evidence="9">
    <location>
        <begin position="35"/>
        <end position="281"/>
    </location>
</feature>
<feature type="coiled-coil region" evidence="7">
    <location>
        <begin position="617"/>
        <end position="658"/>
    </location>
</feature>
<feature type="transmembrane region" description="Helical" evidence="8">
    <location>
        <begin position="455"/>
        <end position="476"/>
    </location>
</feature>
<evidence type="ECO:0000256" key="6">
    <source>
        <dbReference type="ARBA" id="ARBA00043993"/>
    </source>
</evidence>
<feature type="transmembrane region" description="Helical" evidence="8">
    <location>
        <begin position="106"/>
        <end position="125"/>
    </location>
</feature>
<feature type="transmembrane region" description="Helical" evidence="8">
    <location>
        <begin position="27"/>
        <end position="46"/>
    </location>
</feature>
<gene>
    <name evidence="11" type="ORF">DJ013_17900</name>
</gene>
<proteinExistence type="inferred from homology"/>
<dbReference type="InterPro" id="IPR049453">
    <property type="entry name" value="Memb_transporter_dom"/>
</dbReference>
<comment type="similarity">
    <text evidence="6">Belongs to the YccS/YhfK family.</text>
</comment>
<dbReference type="PANTHER" id="PTHR30509">
    <property type="entry name" value="P-HYDROXYBENZOIC ACID EFFLUX PUMP SUBUNIT-RELATED"/>
    <property type="match status" value="1"/>
</dbReference>
<evidence type="ECO:0000256" key="2">
    <source>
        <dbReference type="ARBA" id="ARBA00022475"/>
    </source>
</evidence>
<keyword evidence="2" id="KW-1003">Cell membrane</keyword>
<dbReference type="AlphaFoldDB" id="A0A2Z4GFD0"/>
<protein>
    <submittedName>
        <fullName evidence="11">FUSC family protein</fullName>
    </submittedName>
</protein>
<feature type="transmembrane region" description="Helical" evidence="8">
    <location>
        <begin position="483"/>
        <end position="504"/>
    </location>
</feature>
<dbReference type="OrthoDB" id="8670769at2"/>
<feature type="transmembrane region" description="Helical" evidence="8">
    <location>
        <begin position="408"/>
        <end position="428"/>
    </location>
</feature>
<dbReference type="KEGG" id="als:DJ013_17900"/>
<reference evidence="11 12" key="1">
    <citation type="submission" date="2018-05" db="EMBL/GenBank/DDBJ databases">
        <title>Complete genome sequence of Arcticibacterium luteifluviistationis SM1504T, a cytophagaceae bacterium isolated from Arctic surface seawater.</title>
        <authorList>
            <person name="Li Y."/>
            <person name="Qin Q.-L."/>
        </authorList>
    </citation>
    <scope>NUCLEOTIDE SEQUENCE [LARGE SCALE GENOMIC DNA]</scope>
    <source>
        <strain evidence="11 12">SM1504</strain>
    </source>
</reference>
<dbReference type="Pfam" id="PF13515">
    <property type="entry name" value="FUSC_2"/>
    <property type="match status" value="1"/>
</dbReference>
<feature type="transmembrane region" description="Helical" evidence="8">
    <location>
        <begin position="433"/>
        <end position="449"/>
    </location>
</feature>
<dbReference type="GO" id="GO:0005886">
    <property type="term" value="C:plasma membrane"/>
    <property type="evidence" value="ECO:0007669"/>
    <property type="project" value="UniProtKB-SubCell"/>
</dbReference>
<dbReference type="InterPro" id="IPR032692">
    <property type="entry name" value="YccS_N"/>
</dbReference>
<comment type="subcellular location">
    <subcellularLocation>
        <location evidence="1">Cell membrane</location>
        <topology evidence="1">Multi-pass membrane protein</topology>
    </subcellularLocation>
</comment>
<dbReference type="EMBL" id="CP029480">
    <property type="protein sequence ID" value="AWV99940.1"/>
    <property type="molecule type" value="Genomic_DNA"/>
</dbReference>
<evidence type="ECO:0000313" key="12">
    <source>
        <dbReference type="Proteomes" id="UP000249873"/>
    </source>
</evidence>
<evidence type="ECO:0000313" key="11">
    <source>
        <dbReference type="EMBL" id="AWV99940.1"/>
    </source>
</evidence>
<sequence>MGYGLAFALGVFFTFLPNTDGSNKHRILGIIFALALSLLITVLCHFTRVASEWLFYLFFGVCIFWVSMLSVYGFRASMVAFSGHFAMIMSFALLKTDLSIGVKLGLIFCGGIWYLLWASLSHWIFENKSTAQKLAECVESTADFLKVKYQLLWNEPDNRLELEQKLLKLQIGLNEQHELLRELLFKKRMDEGESNKTSRHLLIFLEMLDIYELALARDTDPTEYKEALGVHFDKTQTFKSFAASTIVHLYALAEAIRTDKKLPLEERASENQELCEASIKSYVNIIGLPEAREGALILRNLLDYERRKEEKTFSAKRVYANILEGSDSLLRRKDRQLFITTQDYNIKTLKANLNLKSSVFKHALRLTIAMYVALFVGKVFEHQNAYWILLTVAVILRPNFGLTKKRGLSRVWGTLMGAAGAVAVILLFDSKTIYGCFAVPALFVGFVFLQKNYRVAATFITAAVILLYAILVENALNIVQYRVIDTFIGATISFLAIYLLWPVWEEGGIKSSIQKAIEASMSYMENIDRIYHSKETPDTVYRLARKKAFLESGNLMAAFQRQTEDPKSRQLHQAQVYATVVLNQTFLTGLAALGTYIQNHETTAASKEYETVIRHIFENLEAALKTLKGEEQSKEVDIDELSEATEVLDNKYSELSKERDMELEKGFVPMSQDMRNKLQEGKLMKDHLKWLHSISDSMKQTVPGLN</sequence>
<evidence type="ECO:0000256" key="7">
    <source>
        <dbReference type="SAM" id="Coils"/>
    </source>
</evidence>
<keyword evidence="4 8" id="KW-1133">Transmembrane helix</keyword>
<evidence type="ECO:0000256" key="1">
    <source>
        <dbReference type="ARBA" id="ARBA00004651"/>
    </source>
</evidence>
<evidence type="ECO:0000256" key="8">
    <source>
        <dbReference type="SAM" id="Phobius"/>
    </source>
</evidence>
<dbReference type="Proteomes" id="UP000249873">
    <property type="component" value="Chromosome"/>
</dbReference>
<feature type="transmembrane region" description="Helical" evidence="8">
    <location>
        <begin position="53"/>
        <end position="72"/>
    </location>
</feature>
<organism evidence="11 12">
    <name type="scientific">Arcticibacterium luteifluviistationis</name>
    <dbReference type="NCBI Taxonomy" id="1784714"/>
    <lineage>
        <taxon>Bacteria</taxon>
        <taxon>Pseudomonadati</taxon>
        <taxon>Bacteroidota</taxon>
        <taxon>Cytophagia</taxon>
        <taxon>Cytophagales</taxon>
        <taxon>Leadbetterellaceae</taxon>
        <taxon>Arcticibacterium</taxon>
    </lineage>
</organism>
<name>A0A2Z4GFD0_9BACT</name>
<feature type="domain" description="Integral membrane bound transporter" evidence="10">
    <location>
        <begin position="372"/>
        <end position="495"/>
    </location>
</feature>
<keyword evidence="7" id="KW-0175">Coiled coil</keyword>
<evidence type="ECO:0000256" key="5">
    <source>
        <dbReference type="ARBA" id="ARBA00023136"/>
    </source>
</evidence>
<dbReference type="Pfam" id="PF12805">
    <property type="entry name" value="FUSC-like"/>
    <property type="match status" value="1"/>
</dbReference>
<dbReference type="PANTHER" id="PTHR30509:SF8">
    <property type="entry name" value="INNER MEMBRANE PROTEIN YCCS"/>
    <property type="match status" value="1"/>
</dbReference>
<evidence type="ECO:0000256" key="3">
    <source>
        <dbReference type="ARBA" id="ARBA00022692"/>
    </source>
</evidence>
<evidence type="ECO:0000259" key="9">
    <source>
        <dbReference type="Pfam" id="PF12805"/>
    </source>
</evidence>
<evidence type="ECO:0000259" key="10">
    <source>
        <dbReference type="Pfam" id="PF13515"/>
    </source>
</evidence>
<keyword evidence="5 8" id="KW-0472">Membrane</keyword>
<accession>A0A2Z4GFD0</accession>
<keyword evidence="3 8" id="KW-0812">Transmembrane</keyword>
<feature type="transmembrane region" description="Helical" evidence="8">
    <location>
        <begin position="384"/>
        <end position="402"/>
    </location>
</feature>
<keyword evidence="12" id="KW-1185">Reference proteome</keyword>